<evidence type="ECO:0000256" key="1">
    <source>
        <dbReference type="ARBA" id="ARBA00013160"/>
    </source>
</evidence>
<dbReference type="Gene3D" id="1.10.240.10">
    <property type="entry name" value="Tyrosyl-Transfer RNA Synthetase"/>
    <property type="match status" value="1"/>
</dbReference>
<protein>
    <recommendedName>
        <fullName evidence="1 8">Tyrosine--tRNA ligase</fullName>
        <ecNumber evidence="1 8">6.1.1.1</ecNumber>
    </recommendedName>
</protein>
<keyword evidence="2 10" id="KW-0436">Ligase</keyword>
<keyword evidence="6 10" id="KW-0030">Aminoacyl-tRNA synthetase</keyword>
<evidence type="ECO:0000313" key="11">
    <source>
        <dbReference type="EMBL" id="MDA3615704.1"/>
    </source>
</evidence>
<dbReference type="InterPro" id="IPR024088">
    <property type="entry name" value="Tyr-tRNA-ligase_bac-type"/>
</dbReference>
<organism evidence="11 12">
    <name type="scientific">Polluticaenibacter yanchengensis</name>
    <dbReference type="NCBI Taxonomy" id="3014562"/>
    <lineage>
        <taxon>Bacteria</taxon>
        <taxon>Pseudomonadati</taxon>
        <taxon>Bacteroidota</taxon>
        <taxon>Chitinophagia</taxon>
        <taxon>Chitinophagales</taxon>
        <taxon>Chitinophagaceae</taxon>
        <taxon>Polluticaenibacter</taxon>
    </lineage>
</organism>
<evidence type="ECO:0000256" key="10">
    <source>
        <dbReference type="RuleBase" id="RU363036"/>
    </source>
</evidence>
<dbReference type="PANTHER" id="PTHR11766:SF1">
    <property type="entry name" value="TYROSINE--TRNA LIGASE"/>
    <property type="match status" value="1"/>
</dbReference>
<dbReference type="Gene3D" id="3.40.50.620">
    <property type="entry name" value="HUPs"/>
    <property type="match status" value="1"/>
</dbReference>
<dbReference type="NCBIfam" id="TIGR00234">
    <property type="entry name" value="tyrS"/>
    <property type="match status" value="1"/>
</dbReference>
<evidence type="ECO:0000256" key="6">
    <source>
        <dbReference type="ARBA" id="ARBA00023146"/>
    </source>
</evidence>
<dbReference type="PRINTS" id="PR01040">
    <property type="entry name" value="TRNASYNTHTYR"/>
</dbReference>
<dbReference type="PROSITE" id="PS50889">
    <property type="entry name" value="S4"/>
    <property type="match status" value="1"/>
</dbReference>
<dbReference type="CDD" id="cd00165">
    <property type="entry name" value="S4"/>
    <property type="match status" value="1"/>
</dbReference>
<proteinExistence type="inferred from homology"/>
<reference evidence="11 12" key="1">
    <citation type="submission" date="2022-12" db="EMBL/GenBank/DDBJ databases">
        <title>Chitinophagaceae gen. sp. nov., a new member of the family Chitinophagaceae, isolated from soil in a chemical factory.</title>
        <authorList>
            <person name="Ke Z."/>
        </authorList>
    </citation>
    <scope>NUCLEOTIDE SEQUENCE [LARGE SCALE GENOMIC DNA]</scope>
    <source>
        <strain evidence="11 12">LY-5</strain>
    </source>
</reference>
<gene>
    <name evidence="11" type="primary">tyrS</name>
    <name evidence="11" type="ORF">O3P16_12855</name>
</gene>
<dbReference type="CDD" id="cd00805">
    <property type="entry name" value="TyrRS_core"/>
    <property type="match status" value="1"/>
</dbReference>
<dbReference type="InterPro" id="IPR001412">
    <property type="entry name" value="aa-tRNA-synth_I_CS"/>
</dbReference>
<evidence type="ECO:0000256" key="5">
    <source>
        <dbReference type="ARBA" id="ARBA00022917"/>
    </source>
</evidence>
<evidence type="ECO:0000313" key="12">
    <source>
        <dbReference type="Proteomes" id="UP001210231"/>
    </source>
</evidence>
<dbReference type="InterPro" id="IPR014729">
    <property type="entry name" value="Rossmann-like_a/b/a_fold"/>
</dbReference>
<dbReference type="PROSITE" id="PS00178">
    <property type="entry name" value="AA_TRNA_LIGASE_I"/>
    <property type="match status" value="1"/>
</dbReference>
<accession>A0ABT4UM66</accession>
<dbReference type="GO" id="GO:0004831">
    <property type="term" value="F:tyrosine-tRNA ligase activity"/>
    <property type="evidence" value="ECO:0007669"/>
    <property type="project" value="UniProtKB-EC"/>
</dbReference>
<name>A0ABT4UM66_9BACT</name>
<dbReference type="RefSeq" id="WP_407032030.1">
    <property type="nucleotide sequence ID" value="NZ_JAQGEF010000016.1"/>
</dbReference>
<evidence type="ECO:0000256" key="4">
    <source>
        <dbReference type="ARBA" id="ARBA00022840"/>
    </source>
</evidence>
<keyword evidence="5 10" id="KW-0648">Protein biosynthesis</keyword>
<evidence type="ECO:0000256" key="8">
    <source>
        <dbReference type="NCBIfam" id="TIGR00234"/>
    </source>
</evidence>
<dbReference type="PANTHER" id="PTHR11766">
    <property type="entry name" value="TYROSYL-TRNA SYNTHETASE"/>
    <property type="match status" value="1"/>
</dbReference>
<dbReference type="Pfam" id="PF00579">
    <property type="entry name" value="tRNA-synt_1b"/>
    <property type="match status" value="1"/>
</dbReference>
<evidence type="ECO:0000256" key="9">
    <source>
        <dbReference type="PROSITE-ProRule" id="PRU00182"/>
    </source>
</evidence>
<dbReference type="SUPFAM" id="SSF55174">
    <property type="entry name" value="Alpha-L RNA-binding motif"/>
    <property type="match status" value="1"/>
</dbReference>
<comment type="similarity">
    <text evidence="10">Belongs to the class-I aminoacyl-tRNA synthetase family.</text>
</comment>
<dbReference type="Proteomes" id="UP001210231">
    <property type="component" value="Unassembled WGS sequence"/>
</dbReference>
<comment type="caution">
    <text evidence="11">The sequence shown here is derived from an EMBL/GenBank/DDBJ whole genome shotgun (WGS) entry which is preliminary data.</text>
</comment>
<evidence type="ECO:0000256" key="7">
    <source>
        <dbReference type="ARBA" id="ARBA00048248"/>
    </source>
</evidence>
<evidence type="ECO:0000256" key="2">
    <source>
        <dbReference type="ARBA" id="ARBA00022598"/>
    </source>
</evidence>
<dbReference type="EMBL" id="JAQGEF010000016">
    <property type="protein sequence ID" value="MDA3615704.1"/>
    <property type="molecule type" value="Genomic_DNA"/>
</dbReference>
<dbReference type="InterPro" id="IPR002305">
    <property type="entry name" value="aa-tRNA-synth_Ic"/>
</dbReference>
<dbReference type="SUPFAM" id="SSF52374">
    <property type="entry name" value="Nucleotidylyl transferase"/>
    <property type="match status" value="1"/>
</dbReference>
<keyword evidence="9" id="KW-0694">RNA-binding</keyword>
<dbReference type="InterPro" id="IPR002307">
    <property type="entry name" value="Tyr-tRNA-ligase"/>
</dbReference>
<comment type="catalytic activity">
    <reaction evidence="7">
        <text>tRNA(Tyr) + L-tyrosine + ATP = L-tyrosyl-tRNA(Tyr) + AMP + diphosphate + H(+)</text>
        <dbReference type="Rhea" id="RHEA:10220"/>
        <dbReference type="Rhea" id="RHEA-COMP:9706"/>
        <dbReference type="Rhea" id="RHEA-COMP:9707"/>
        <dbReference type="ChEBI" id="CHEBI:15378"/>
        <dbReference type="ChEBI" id="CHEBI:30616"/>
        <dbReference type="ChEBI" id="CHEBI:33019"/>
        <dbReference type="ChEBI" id="CHEBI:58315"/>
        <dbReference type="ChEBI" id="CHEBI:78442"/>
        <dbReference type="ChEBI" id="CHEBI:78536"/>
        <dbReference type="ChEBI" id="CHEBI:456215"/>
        <dbReference type="EC" id="6.1.1.1"/>
    </reaction>
</comment>
<keyword evidence="12" id="KW-1185">Reference proteome</keyword>
<keyword evidence="3 10" id="KW-0547">Nucleotide-binding</keyword>
<evidence type="ECO:0000256" key="3">
    <source>
        <dbReference type="ARBA" id="ARBA00022741"/>
    </source>
</evidence>
<sequence length="400" mass="45213">MIQQLKENVAFIMPENGLELKLQQAKQENRPLIIKLGFDPTAPDLHLGHAVVLKKLKQFQDLGHQVVILVGSFTARIGDPTGKNKARKPLSIEEVQHNAETYISQLSKVIDVQKAKIVFNSDWLDMLNFIDVIQLMSKVTVAQLMHRNDFKKRFEDNTPIAMHELIYPVLQGFDSVQIKADIEMGGTDQMFNCTMGRQLQEAFQMPPQIVMCMPLLRGLDGNEKMSKSLNNIIGLTDSPDDMFGKTMSIPDQLINEFLDLATHFTIEEKQDITQRLINGENPMKIKKEIAVNIISGYHCKEDAANAALFFENQFQNKNADQKVFKQIPVTDILKQVQVQSSIIDLCHSLKPELSKSAIKRLVESGAVQINNQKIPDSSASIMIEPCLKIKIGKRDFFELV</sequence>
<keyword evidence="4 10" id="KW-0067">ATP-binding</keyword>
<dbReference type="EC" id="6.1.1.1" evidence="1 8"/>